<organism evidence="1 2">
    <name type="scientific">Rotaria sordida</name>
    <dbReference type="NCBI Taxonomy" id="392033"/>
    <lineage>
        <taxon>Eukaryota</taxon>
        <taxon>Metazoa</taxon>
        <taxon>Spiralia</taxon>
        <taxon>Gnathifera</taxon>
        <taxon>Rotifera</taxon>
        <taxon>Eurotatoria</taxon>
        <taxon>Bdelloidea</taxon>
        <taxon>Philodinida</taxon>
        <taxon>Philodinidae</taxon>
        <taxon>Rotaria</taxon>
    </lineage>
</organism>
<sequence>LEYECAMNDGQFPKLWKSTSTTTVQIKVTPYYDRSHNSTDNQEQSTTNSQDDVTLLDGWLCIENLIRVIFT</sequence>
<evidence type="ECO:0000313" key="2">
    <source>
        <dbReference type="Proteomes" id="UP000663836"/>
    </source>
</evidence>
<reference evidence="1" key="1">
    <citation type="submission" date="2021-02" db="EMBL/GenBank/DDBJ databases">
        <authorList>
            <person name="Nowell W R."/>
        </authorList>
    </citation>
    <scope>NUCLEOTIDE SEQUENCE</scope>
</reference>
<dbReference type="AlphaFoldDB" id="A0A820IMQ4"/>
<comment type="caution">
    <text evidence="1">The sequence shown here is derived from an EMBL/GenBank/DDBJ whole genome shotgun (WGS) entry which is preliminary data.</text>
</comment>
<name>A0A820IMQ4_9BILA</name>
<gene>
    <name evidence="1" type="ORF">JBS370_LOCUS40680</name>
</gene>
<feature type="non-terminal residue" evidence="1">
    <location>
        <position position="1"/>
    </location>
</feature>
<dbReference type="EMBL" id="CAJOBD010038268">
    <property type="protein sequence ID" value="CAF4309920.1"/>
    <property type="molecule type" value="Genomic_DNA"/>
</dbReference>
<proteinExistence type="predicted"/>
<accession>A0A820IMQ4</accession>
<dbReference type="Proteomes" id="UP000663836">
    <property type="component" value="Unassembled WGS sequence"/>
</dbReference>
<protein>
    <submittedName>
        <fullName evidence="1">Uncharacterized protein</fullName>
    </submittedName>
</protein>
<evidence type="ECO:0000313" key="1">
    <source>
        <dbReference type="EMBL" id="CAF4309920.1"/>
    </source>
</evidence>